<feature type="region of interest" description="Disordered" evidence="1">
    <location>
        <begin position="282"/>
        <end position="311"/>
    </location>
</feature>
<name>A0A6A7C980_9PEZI</name>
<dbReference type="Proteomes" id="UP000799421">
    <property type="component" value="Unassembled WGS sequence"/>
</dbReference>
<protein>
    <submittedName>
        <fullName evidence="3">DUF1753-domain-containing protein</fullName>
    </submittedName>
</protein>
<keyword evidence="4" id="KW-1185">Reference proteome</keyword>
<proteinExistence type="predicted"/>
<dbReference type="PANTHER" id="PTHR28077:SF1">
    <property type="entry name" value="INOSITOL PHOSPHORYLCERAMIDE SYNTHASE REGULATORY SUBUNIT KEI1"/>
    <property type="match status" value="1"/>
</dbReference>
<feature type="transmembrane region" description="Helical" evidence="2">
    <location>
        <begin position="53"/>
        <end position="70"/>
    </location>
</feature>
<dbReference type="GO" id="GO:0070917">
    <property type="term" value="F:inositol phosphoceramide synthase regulator activity"/>
    <property type="evidence" value="ECO:0007669"/>
    <property type="project" value="InterPro"/>
</dbReference>
<dbReference type="Pfam" id="PF08552">
    <property type="entry name" value="Kei1"/>
    <property type="match status" value="1"/>
</dbReference>
<feature type="transmembrane region" description="Helical" evidence="2">
    <location>
        <begin position="82"/>
        <end position="102"/>
    </location>
</feature>
<dbReference type="OrthoDB" id="3338076at2759"/>
<dbReference type="PANTHER" id="PTHR28077">
    <property type="entry name" value="INOSITOL PHOSPHORYLCERAMIDE SYNTHASE REGULATORY SUBUNIT KEI1"/>
    <property type="match status" value="1"/>
</dbReference>
<dbReference type="AlphaFoldDB" id="A0A6A7C980"/>
<keyword evidence="2" id="KW-1133">Transmembrane helix</keyword>
<organism evidence="3 4">
    <name type="scientific">Piedraia hortae CBS 480.64</name>
    <dbReference type="NCBI Taxonomy" id="1314780"/>
    <lineage>
        <taxon>Eukaryota</taxon>
        <taxon>Fungi</taxon>
        <taxon>Dikarya</taxon>
        <taxon>Ascomycota</taxon>
        <taxon>Pezizomycotina</taxon>
        <taxon>Dothideomycetes</taxon>
        <taxon>Dothideomycetidae</taxon>
        <taxon>Capnodiales</taxon>
        <taxon>Piedraiaceae</taxon>
        <taxon>Piedraia</taxon>
    </lineage>
</organism>
<evidence type="ECO:0000256" key="1">
    <source>
        <dbReference type="SAM" id="MobiDB-lite"/>
    </source>
</evidence>
<accession>A0A6A7C980</accession>
<evidence type="ECO:0000256" key="2">
    <source>
        <dbReference type="SAM" id="Phobius"/>
    </source>
</evidence>
<keyword evidence="2" id="KW-0472">Membrane</keyword>
<evidence type="ECO:0000313" key="3">
    <source>
        <dbReference type="EMBL" id="KAF2863772.1"/>
    </source>
</evidence>
<reference evidence="3" key="1">
    <citation type="journal article" date="2020" name="Stud. Mycol.">
        <title>101 Dothideomycetes genomes: a test case for predicting lifestyles and emergence of pathogens.</title>
        <authorList>
            <person name="Haridas S."/>
            <person name="Albert R."/>
            <person name="Binder M."/>
            <person name="Bloem J."/>
            <person name="Labutti K."/>
            <person name="Salamov A."/>
            <person name="Andreopoulos B."/>
            <person name="Baker S."/>
            <person name="Barry K."/>
            <person name="Bills G."/>
            <person name="Bluhm B."/>
            <person name="Cannon C."/>
            <person name="Castanera R."/>
            <person name="Culley D."/>
            <person name="Daum C."/>
            <person name="Ezra D."/>
            <person name="Gonzalez J."/>
            <person name="Henrissat B."/>
            <person name="Kuo A."/>
            <person name="Liang C."/>
            <person name="Lipzen A."/>
            <person name="Lutzoni F."/>
            <person name="Magnuson J."/>
            <person name="Mondo S."/>
            <person name="Nolan M."/>
            <person name="Ohm R."/>
            <person name="Pangilinan J."/>
            <person name="Park H.-J."/>
            <person name="Ramirez L."/>
            <person name="Alfaro M."/>
            <person name="Sun H."/>
            <person name="Tritt A."/>
            <person name="Yoshinaga Y."/>
            <person name="Zwiers L.-H."/>
            <person name="Turgeon B."/>
            <person name="Goodwin S."/>
            <person name="Spatafora J."/>
            <person name="Crous P."/>
            <person name="Grigoriev I."/>
        </authorList>
    </citation>
    <scope>NUCLEOTIDE SEQUENCE</scope>
    <source>
        <strain evidence="3">CBS 480.64</strain>
    </source>
</reference>
<evidence type="ECO:0000313" key="4">
    <source>
        <dbReference type="Proteomes" id="UP000799421"/>
    </source>
</evidence>
<dbReference type="InterPro" id="IPR013862">
    <property type="entry name" value="Kei1"/>
</dbReference>
<dbReference type="GO" id="GO:0000139">
    <property type="term" value="C:Golgi membrane"/>
    <property type="evidence" value="ECO:0007669"/>
    <property type="project" value="TreeGrafter"/>
</dbReference>
<gene>
    <name evidence="3" type="ORF">K470DRAFT_280053</name>
</gene>
<dbReference type="GO" id="GO:0006673">
    <property type="term" value="P:inositol phosphoceramide metabolic process"/>
    <property type="evidence" value="ECO:0007669"/>
    <property type="project" value="InterPro"/>
</dbReference>
<dbReference type="GO" id="GO:0070916">
    <property type="term" value="C:inositol phosphoceramide synthase complex"/>
    <property type="evidence" value="ECO:0007669"/>
    <property type="project" value="TreeGrafter"/>
</dbReference>
<sequence length="311" mass="33746">MSQYRGYSQSFLRLTSLLTATEFILFVLAINKVTGLYGILALFTGYNLTPLQLSHYIYSLLALGAAAYLWPSLRDHGNAQGLLKCVALAWVYVLDTAINSAYTGVFGGQWFLTLARHLNDGDRLAAQGGDGFTNPEHKVGSVDILAASEGRLKGSTVIVGTHEGIRPPGGAALLQSGSLASIAVVTILWTCRIYACLVVLAYARSAVRGYLASQGGEARNPFREDCEDGRGWKGALGRMMLRFPTTGYWLGDPDGPQYEWARATNLRFNSHHQSRGLKIKVPSSYGVSERERRARSGTGPPIPLSEGKSVE</sequence>
<feature type="transmembrane region" description="Helical" evidence="2">
    <location>
        <begin position="179"/>
        <end position="203"/>
    </location>
</feature>
<keyword evidence="2" id="KW-0812">Transmembrane</keyword>
<dbReference type="EMBL" id="MU005959">
    <property type="protein sequence ID" value="KAF2863772.1"/>
    <property type="molecule type" value="Genomic_DNA"/>
</dbReference>